<dbReference type="PANTHER" id="PTHR23199:SF13">
    <property type="entry name" value="PROTEIN SPAETZLE 3"/>
    <property type="match status" value="1"/>
</dbReference>
<keyword evidence="1" id="KW-0732">Signal</keyword>
<dbReference type="InterPro" id="IPR052444">
    <property type="entry name" value="Spz/Toll_ligand-like"/>
</dbReference>
<keyword evidence="7" id="KW-1185">Reference proteome</keyword>
<keyword evidence="2" id="KW-1015">Disulfide bond</keyword>
<dbReference type="Pfam" id="PF16077">
    <property type="entry name" value="Spaetzle"/>
    <property type="match status" value="1"/>
</dbReference>
<evidence type="ECO:0000256" key="3">
    <source>
        <dbReference type="ARBA" id="ARBA00023180"/>
    </source>
</evidence>
<dbReference type="Gene3D" id="2.10.90.10">
    <property type="entry name" value="Cystine-knot cytokines"/>
    <property type="match status" value="1"/>
</dbReference>
<feature type="domain" description="Spaetzle" evidence="6">
    <location>
        <begin position="149"/>
        <end position="237"/>
    </location>
</feature>
<dbReference type="GeneID" id="106458525"/>
<evidence type="ECO:0000256" key="5">
    <source>
        <dbReference type="SAM" id="Phobius"/>
    </source>
</evidence>
<dbReference type="RefSeq" id="XP_022240473.1">
    <property type="nucleotide sequence ID" value="XM_022384765.1"/>
</dbReference>
<protein>
    <submittedName>
        <fullName evidence="8">Protein spaetzle 3-like</fullName>
    </submittedName>
</protein>
<dbReference type="SUPFAM" id="SSF57501">
    <property type="entry name" value="Cystine-knot cytokines"/>
    <property type="match status" value="1"/>
</dbReference>
<evidence type="ECO:0000313" key="8">
    <source>
        <dbReference type="RefSeq" id="XP_022240473.1"/>
    </source>
</evidence>
<feature type="transmembrane region" description="Helical" evidence="5">
    <location>
        <begin position="12"/>
        <end position="37"/>
    </location>
</feature>
<organism evidence="7 8">
    <name type="scientific">Limulus polyphemus</name>
    <name type="common">Atlantic horseshoe crab</name>
    <dbReference type="NCBI Taxonomy" id="6850"/>
    <lineage>
        <taxon>Eukaryota</taxon>
        <taxon>Metazoa</taxon>
        <taxon>Ecdysozoa</taxon>
        <taxon>Arthropoda</taxon>
        <taxon>Chelicerata</taxon>
        <taxon>Merostomata</taxon>
        <taxon>Xiphosura</taxon>
        <taxon>Limulidae</taxon>
        <taxon>Limulus</taxon>
    </lineage>
</organism>
<keyword evidence="3" id="KW-0325">Glycoprotein</keyword>
<keyword evidence="5" id="KW-0812">Transmembrane</keyword>
<keyword evidence="5" id="KW-1133">Transmembrane helix</keyword>
<name>A0ABM1SA18_LIMPO</name>
<evidence type="ECO:0000256" key="4">
    <source>
        <dbReference type="SAM" id="MobiDB-lite"/>
    </source>
</evidence>
<evidence type="ECO:0000256" key="1">
    <source>
        <dbReference type="ARBA" id="ARBA00022729"/>
    </source>
</evidence>
<proteinExistence type="predicted"/>
<accession>A0ABM1SA18</accession>
<dbReference type="InterPro" id="IPR032104">
    <property type="entry name" value="Spaetzle"/>
</dbReference>
<reference evidence="8" key="1">
    <citation type="submission" date="2025-08" db="UniProtKB">
        <authorList>
            <consortium name="RefSeq"/>
        </authorList>
    </citation>
    <scope>IDENTIFICATION</scope>
    <source>
        <tissue evidence="8">Muscle</tissue>
    </source>
</reference>
<keyword evidence="5" id="KW-0472">Membrane</keyword>
<evidence type="ECO:0000259" key="6">
    <source>
        <dbReference type="Pfam" id="PF16077"/>
    </source>
</evidence>
<evidence type="ECO:0000256" key="2">
    <source>
        <dbReference type="ARBA" id="ARBA00023157"/>
    </source>
</evidence>
<sequence length="243" mass="28012">MNALYMEIELFHIMFFPSILMVDSMFILAALSIALGWEIRADIRRGYPCIRRLNQLYCPTPGNKYPNANTTQGNGGGRTKREQRMKSERIDKFIDENKSLVKRMFGEYEKFPEGTHTSPFSTYDGHKISTRSQRIPRSTYGASPNKVDACESTVEIVTPYWASNSAGKIRAIINTKHLQQAIQQEVCQTQQTKRCNGDCSCEQKYKWHRLLAYDPDDDCRGIFMDWFLFPSCCVCRCTILVNK</sequence>
<evidence type="ECO:0000313" key="7">
    <source>
        <dbReference type="Proteomes" id="UP000694941"/>
    </source>
</evidence>
<gene>
    <name evidence="8" type="primary">LOC106458525</name>
</gene>
<dbReference type="Proteomes" id="UP000694941">
    <property type="component" value="Unplaced"/>
</dbReference>
<feature type="region of interest" description="Disordered" evidence="4">
    <location>
        <begin position="64"/>
        <end position="85"/>
    </location>
</feature>
<dbReference type="InterPro" id="IPR029034">
    <property type="entry name" value="Cystine-knot_cytokine"/>
</dbReference>
<dbReference type="PANTHER" id="PTHR23199">
    <property type="entry name" value="NEUROTROPHIN 1-RELATED"/>
    <property type="match status" value="1"/>
</dbReference>